<gene>
    <name evidence="2" type="ORF">AN401_12485</name>
</gene>
<dbReference type="InterPro" id="IPR035093">
    <property type="entry name" value="RelE/ParE_toxin_dom_sf"/>
</dbReference>
<accession>A0A291HUY1</accession>
<evidence type="ECO:0008006" key="4">
    <source>
        <dbReference type="Google" id="ProtNLM"/>
    </source>
</evidence>
<dbReference type="Proteomes" id="UP000217763">
    <property type="component" value="Chromosome"/>
</dbReference>
<proteinExistence type="predicted"/>
<sequence length="100" mass="11377">MISQKAYLVSTGARSPGNASEHLKELVKHIIEQLGAFPELGPASRQLLELGVARYREYLHKGYRIFYEYEPAGSTVTVHAILRQNQDVQLQLFELLILRP</sequence>
<keyword evidence="1" id="KW-1277">Toxin-antitoxin system</keyword>
<keyword evidence="3" id="KW-1185">Reference proteome</keyword>
<reference evidence="3" key="1">
    <citation type="submission" date="2015-09" db="EMBL/GenBank/DDBJ databases">
        <authorList>
            <person name="Shao Z."/>
            <person name="Wang L."/>
        </authorList>
    </citation>
    <scope>NUCLEOTIDE SEQUENCE [LARGE SCALE GENOMIC DNA]</scope>
    <source>
        <strain evidence="3">F13-1</strain>
    </source>
</reference>
<dbReference type="SUPFAM" id="SSF143011">
    <property type="entry name" value="RelE-like"/>
    <property type="match status" value="1"/>
</dbReference>
<dbReference type="EMBL" id="CP012621">
    <property type="protein sequence ID" value="ATG75932.1"/>
    <property type="molecule type" value="Genomic_DNA"/>
</dbReference>
<protein>
    <recommendedName>
        <fullName evidence="4">Plasmid stabilization protein</fullName>
    </recommendedName>
</protein>
<evidence type="ECO:0000313" key="3">
    <source>
        <dbReference type="Proteomes" id="UP000217763"/>
    </source>
</evidence>
<dbReference type="InterPro" id="IPR007712">
    <property type="entry name" value="RelE/ParE_toxin"/>
</dbReference>
<evidence type="ECO:0000313" key="2">
    <source>
        <dbReference type="EMBL" id="ATG75932.1"/>
    </source>
</evidence>
<dbReference type="KEGG" id="zdf:AN401_12485"/>
<dbReference type="AlphaFoldDB" id="A0A291HUY1"/>
<dbReference type="Pfam" id="PF05016">
    <property type="entry name" value="ParE_toxin"/>
    <property type="match status" value="1"/>
</dbReference>
<dbReference type="Gene3D" id="3.30.2310.20">
    <property type="entry name" value="RelE-like"/>
    <property type="match status" value="1"/>
</dbReference>
<organism evidence="2 3">
    <name type="scientific">Zobellella denitrificans</name>
    <dbReference type="NCBI Taxonomy" id="347534"/>
    <lineage>
        <taxon>Bacteria</taxon>
        <taxon>Pseudomonadati</taxon>
        <taxon>Pseudomonadota</taxon>
        <taxon>Gammaproteobacteria</taxon>
        <taxon>Aeromonadales</taxon>
        <taxon>Aeromonadaceae</taxon>
        <taxon>Zobellella</taxon>
    </lineage>
</organism>
<evidence type="ECO:0000256" key="1">
    <source>
        <dbReference type="ARBA" id="ARBA00022649"/>
    </source>
</evidence>
<name>A0A291HUY1_9GAMM</name>